<keyword evidence="1" id="KW-0646">Protease inhibitor</keyword>
<evidence type="ECO:0000259" key="4">
    <source>
        <dbReference type="Pfam" id="PF01826"/>
    </source>
</evidence>
<feature type="signal peptide" evidence="3">
    <location>
        <begin position="1"/>
        <end position="19"/>
    </location>
</feature>
<dbReference type="GeneID" id="114328768"/>
<sequence length="85" mass="9343">MKIIFAILLIFVFTDKTMSFRTSEPDGCGPNETFTTCGSACSEKNCEEVLTSSYKRNCLQVCIIGCFCNAGYIRNTSIGKCVKSC</sequence>
<keyword evidence="6" id="KW-1185">Reference proteome</keyword>
<dbReference type="Proteomes" id="UP001652700">
    <property type="component" value="Unplaced"/>
</dbReference>
<name>A0A6P7FK34_DIAVI</name>
<evidence type="ECO:0000313" key="5">
    <source>
        <dbReference type="EnsemblMetazoa" id="XP_028133530.1"/>
    </source>
</evidence>
<evidence type="ECO:0000256" key="2">
    <source>
        <dbReference type="ARBA" id="ARBA00023157"/>
    </source>
</evidence>
<gene>
    <name evidence="7" type="primary">LOC114328768</name>
</gene>
<accession>A0A6P7FK34</accession>
<feature type="chain" id="PRO_5028130141" evidence="3">
    <location>
        <begin position="20"/>
        <end position="85"/>
    </location>
</feature>
<evidence type="ECO:0000256" key="1">
    <source>
        <dbReference type="ARBA" id="ARBA00022690"/>
    </source>
</evidence>
<dbReference type="RefSeq" id="XP_028133530.1">
    <property type="nucleotide sequence ID" value="XM_028277729.1"/>
</dbReference>
<evidence type="ECO:0000313" key="6">
    <source>
        <dbReference type="Proteomes" id="UP001652700"/>
    </source>
</evidence>
<dbReference type="OrthoDB" id="6753992at2759"/>
<dbReference type="AlphaFoldDB" id="A0A6P7FK34"/>
<dbReference type="GO" id="GO:0030414">
    <property type="term" value="F:peptidase inhibitor activity"/>
    <property type="evidence" value="ECO:0007669"/>
    <property type="project" value="UniProtKB-KW"/>
</dbReference>
<dbReference type="PANTHER" id="PTHR23259">
    <property type="entry name" value="RIDDLE"/>
    <property type="match status" value="1"/>
</dbReference>
<dbReference type="PANTHER" id="PTHR23259:SF70">
    <property type="entry name" value="ACCESSORY GLAND PROTEIN ACP62F-RELATED"/>
    <property type="match status" value="1"/>
</dbReference>
<protein>
    <submittedName>
        <fullName evidence="7">Chymotrypsin inhibitor-like</fullName>
    </submittedName>
</protein>
<evidence type="ECO:0000313" key="7">
    <source>
        <dbReference type="RefSeq" id="XP_028133530.1"/>
    </source>
</evidence>
<dbReference type="InterPro" id="IPR036084">
    <property type="entry name" value="Ser_inhib-like_sf"/>
</dbReference>
<dbReference type="KEGG" id="dvv:114328768"/>
<keyword evidence="3" id="KW-0732">Signal</keyword>
<dbReference type="Pfam" id="PF01826">
    <property type="entry name" value="TIL"/>
    <property type="match status" value="1"/>
</dbReference>
<organism evidence="7">
    <name type="scientific">Diabrotica virgifera virgifera</name>
    <name type="common">western corn rootworm</name>
    <dbReference type="NCBI Taxonomy" id="50390"/>
    <lineage>
        <taxon>Eukaryota</taxon>
        <taxon>Metazoa</taxon>
        <taxon>Ecdysozoa</taxon>
        <taxon>Arthropoda</taxon>
        <taxon>Hexapoda</taxon>
        <taxon>Insecta</taxon>
        <taxon>Pterygota</taxon>
        <taxon>Neoptera</taxon>
        <taxon>Endopterygota</taxon>
        <taxon>Coleoptera</taxon>
        <taxon>Polyphaga</taxon>
        <taxon>Cucujiformia</taxon>
        <taxon>Chrysomeloidea</taxon>
        <taxon>Chrysomelidae</taxon>
        <taxon>Galerucinae</taxon>
        <taxon>Diabroticina</taxon>
        <taxon>Diabroticites</taxon>
        <taxon>Diabrotica</taxon>
    </lineage>
</organism>
<reference evidence="7" key="1">
    <citation type="submission" date="2025-04" db="UniProtKB">
        <authorList>
            <consortium name="RefSeq"/>
        </authorList>
    </citation>
    <scope>IDENTIFICATION</scope>
    <source>
        <tissue evidence="7">Whole insect</tissue>
    </source>
</reference>
<dbReference type="InParanoid" id="A0A6P7FK34"/>
<evidence type="ECO:0000256" key="3">
    <source>
        <dbReference type="SAM" id="SignalP"/>
    </source>
</evidence>
<dbReference type="Gene3D" id="2.10.25.10">
    <property type="entry name" value="Laminin"/>
    <property type="match status" value="1"/>
</dbReference>
<dbReference type="InterPro" id="IPR051368">
    <property type="entry name" value="SerProtInhib-TIL_Domain"/>
</dbReference>
<dbReference type="InterPro" id="IPR002919">
    <property type="entry name" value="TIL_dom"/>
</dbReference>
<reference evidence="5" key="2">
    <citation type="submission" date="2025-05" db="UniProtKB">
        <authorList>
            <consortium name="EnsemblMetazoa"/>
        </authorList>
    </citation>
    <scope>IDENTIFICATION</scope>
</reference>
<dbReference type="EnsemblMetazoa" id="XM_028277729.2">
    <property type="protein sequence ID" value="XP_028133530.1"/>
    <property type="gene ID" value="LOC114328768"/>
</dbReference>
<feature type="domain" description="TIL" evidence="4">
    <location>
        <begin position="28"/>
        <end position="84"/>
    </location>
</feature>
<dbReference type="SUPFAM" id="SSF57567">
    <property type="entry name" value="Serine protease inhibitors"/>
    <property type="match status" value="1"/>
</dbReference>
<dbReference type="CDD" id="cd19941">
    <property type="entry name" value="TIL"/>
    <property type="match status" value="1"/>
</dbReference>
<proteinExistence type="predicted"/>
<keyword evidence="2" id="KW-1015">Disulfide bond</keyword>